<dbReference type="AlphaFoldDB" id="A0A382CQ39"/>
<dbReference type="InterPro" id="IPR044855">
    <property type="entry name" value="CoA-Trfase_III_dom3_sf"/>
</dbReference>
<dbReference type="PANTHER" id="PTHR48207:SF4">
    <property type="entry name" value="BLL6097 PROTEIN"/>
    <property type="match status" value="1"/>
</dbReference>
<dbReference type="InterPro" id="IPR023606">
    <property type="entry name" value="CoA-Trfase_III_dom_1_sf"/>
</dbReference>
<protein>
    <recommendedName>
        <fullName evidence="3">CoA transferase</fullName>
    </recommendedName>
</protein>
<dbReference type="EMBL" id="UINC01035598">
    <property type="protein sequence ID" value="SVB28256.1"/>
    <property type="molecule type" value="Genomic_DNA"/>
</dbReference>
<dbReference type="SUPFAM" id="SSF89796">
    <property type="entry name" value="CoA-transferase family III (CaiB/BaiF)"/>
    <property type="match status" value="1"/>
</dbReference>
<dbReference type="InterPro" id="IPR003673">
    <property type="entry name" value="CoA-Trfase_fam_III"/>
</dbReference>
<gene>
    <name evidence="2" type="ORF">METZ01_LOCUS181110</name>
</gene>
<evidence type="ECO:0008006" key="3">
    <source>
        <dbReference type="Google" id="ProtNLM"/>
    </source>
</evidence>
<dbReference type="PANTHER" id="PTHR48207">
    <property type="entry name" value="SUCCINATE--HYDROXYMETHYLGLUTARATE COA-TRANSFERASE"/>
    <property type="match status" value="1"/>
</dbReference>
<dbReference type="GO" id="GO:0008410">
    <property type="term" value="F:CoA-transferase activity"/>
    <property type="evidence" value="ECO:0007669"/>
    <property type="project" value="TreeGrafter"/>
</dbReference>
<dbReference type="Gene3D" id="3.30.1540.10">
    <property type="entry name" value="formyl-coa transferase, domain 3"/>
    <property type="match status" value="1"/>
</dbReference>
<name>A0A382CQ39_9ZZZZ</name>
<dbReference type="Gene3D" id="3.40.50.10540">
    <property type="entry name" value="Crotonobetainyl-coa:carnitine coa-transferase, domain 1"/>
    <property type="match status" value="1"/>
</dbReference>
<evidence type="ECO:0000256" key="1">
    <source>
        <dbReference type="ARBA" id="ARBA00022679"/>
    </source>
</evidence>
<sequence>MSGTGFAPLEGIKVLELGHIMAGPVCGRMLADMGADVVKVERVPNGDPSRSFVPPEIDGESAAFMMLNRNKRGIAVDIKRPEGVTLVRRLIRGADVVIENYRTGTLDQLGIGYDSVKSGNPGLVWCEISGFGRTGPYAGIGGFDLIAQGYSGLMSLTGESDERPPVKCGVPVTDITAGILGAMGVVAAILHRLLTGEGQRVDTSLYEAGITHTYWQSAIALATGESPGPLGSAHPLNAPYQAFETSDGWINLGASTQASWEKVPEIVGQPELVDDKLFRDNAARMENLDELVAVLIPLFKQHSTEEWLRRFEAAGVPAGPVASLQEMLTHSQTIEREMVTEVQHSTLGPVKTLGFPVKLGASHAAIERGAPILGEHTLEVLLENGYTKTSVAELQRSSIIICA</sequence>
<accession>A0A382CQ39</accession>
<dbReference type="InterPro" id="IPR050483">
    <property type="entry name" value="CoA-transferase_III_domain"/>
</dbReference>
<organism evidence="2">
    <name type="scientific">marine metagenome</name>
    <dbReference type="NCBI Taxonomy" id="408172"/>
    <lineage>
        <taxon>unclassified sequences</taxon>
        <taxon>metagenomes</taxon>
        <taxon>ecological metagenomes</taxon>
    </lineage>
</organism>
<proteinExistence type="predicted"/>
<reference evidence="2" key="1">
    <citation type="submission" date="2018-05" db="EMBL/GenBank/DDBJ databases">
        <authorList>
            <person name="Lanie J.A."/>
            <person name="Ng W.-L."/>
            <person name="Kazmierczak K.M."/>
            <person name="Andrzejewski T.M."/>
            <person name="Davidsen T.M."/>
            <person name="Wayne K.J."/>
            <person name="Tettelin H."/>
            <person name="Glass J.I."/>
            <person name="Rusch D."/>
            <person name="Podicherti R."/>
            <person name="Tsui H.-C.T."/>
            <person name="Winkler M.E."/>
        </authorList>
    </citation>
    <scope>NUCLEOTIDE SEQUENCE</scope>
</reference>
<keyword evidence="1" id="KW-0808">Transferase</keyword>
<evidence type="ECO:0000313" key="2">
    <source>
        <dbReference type="EMBL" id="SVB28256.1"/>
    </source>
</evidence>
<dbReference type="Pfam" id="PF02515">
    <property type="entry name" value="CoA_transf_3"/>
    <property type="match status" value="1"/>
</dbReference>